<evidence type="ECO:0008006" key="3">
    <source>
        <dbReference type="Google" id="ProtNLM"/>
    </source>
</evidence>
<dbReference type="SUPFAM" id="SSF48452">
    <property type="entry name" value="TPR-like"/>
    <property type="match status" value="1"/>
</dbReference>
<dbReference type="Pfam" id="PF14559">
    <property type="entry name" value="TPR_19"/>
    <property type="match status" value="1"/>
</dbReference>
<evidence type="ECO:0000313" key="1">
    <source>
        <dbReference type="EMBL" id="ASK63042.1"/>
    </source>
</evidence>
<evidence type="ECO:0000313" key="2">
    <source>
        <dbReference type="Proteomes" id="UP000198312"/>
    </source>
</evidence>
<keyword evidence="2" id="KW-1185">Reference proteome</keyword>
<dbReference type="InterPro" id="IPR011990">
    <property type="entry name" value="TPR-like_helical_dom_sf"/>
</dbReference>
<dbReference type="RefSeq" id="WP_089062301.1">
    <property type="nucleotide sequence ID" value="NZ_CP022315.1"/>
</dbReference>
<proteinExistence type="predicted"/>
<reference evidence="1 2" key="1">
    <citation type="submission" date="2017-07" db="EMBL/GenBank/DDBJ databases">
        <title>Virgibacillus sp. LM2416.</title>
        <authorList>
            <person name="Tak E.J."/>
            <person name="Bae J.-W."/>
        </authorList>
    </citation>
    <scope>NUCLEOTIDE SEQUENCE [LARGE SCALE GENOMIC DNA]</scope>
    <source>
        <strain evidence="1 2">LM2416</strain>
    </source>
</reference>
<sequence>MNNEKVILFPKWKQTLEEDSLLALKEKRYEEALHKLDQLLDFQVNNHEIVIGKLICLMELDRYTEAQELNEHLLANKNENYYHYVHIYLTILFQTNQYKKLMEQVEYEYEAADLPGPMREQFQQLYDMSQKLNVEIEDDKHTEYISELREAVKEQNHAKQWRSIESLRKLQARPSLATEKLLVNDHVHPVTKTAIFLWLKDSGCDEDVHIHKLDMQAEINPSQITDIQANGTYKQILLLINKIESNNPTLYQLMEVLLYRYIYVRFPIMPASDDVEKIAKALTVIGETNLGVRTKSDTKPGHIVERYQDEIKLCETLYLSIIEE</sequence>
<name>A0A220U4X5_9BACI</name>
<dbReference type="OrthoDB" id="2961242at2"/>
<organism evidence="1 2">
    <name type="scientific">Virgibacillus phasianinus</name>
    <dbReference type="NCBI Taxonomy" id="2017483"/>
    <lineage>
        <taxon>Bacteria</taxon>
        <taxon>Bacillati</taxon>
        <taxon>Bacillota</taxon>
        <taxon>Bacilli</taxon>
        <taxon>Bacillales</taxon>
        <taxon>Bacillaceae</taxon>
        <taxon>Virgibacillus</taxon>
    </lineage>
</organism>
<accession>A0A220U4X5</accession>
<dbReference type="KEGG" id="vil:CFK37_13255"/>
<gene>
    <name evidence="1" type="ORF">CFK37_13255</name>
</gene>
<dbReference type="Gene3D" id="1.25.40.10">
    <property type="entry name" value="Tetratricopeptide repeat domain"/>
    <property type="match status" value="1"/>
</dbReference>
<dbReference type="EMBL" id="CP022315">
    <property type="protein sequence ID" value="ASK63042.1"/>
    <property type="molecule type" value="Genomic_DNA"/>
</dbReference>
<protein>
    <recommendedName>
        <fullName evidence="3">Tetratricopeptide repeat-containing protein</fullName>
    </recommendedName>
</protein>
<dbReference type="SUPFAM" id="SSF116965">
    <property type="entry name" value="Hypothetical protein MPN330"/>
    <property type="match status" value="1"/>
</dbReference>
<dbReference type="Proteomes" id="UP000198312">
    <property type="component" value="Chromosome"/>
</dbReference>
<dbReference type="AlphaFoldDB" id="A0A220U4X5"/>